<dbReference type="CDD" id="cd11613">
    <property type="entry name" value="SAF_AH_GD"/>
    <property type="match status" value="1"/>
</dbReference>
<dbReference type="PANTHER" id="PTHR30536">
    <property type="entry name" value="ALTRONATE/GALACTARATE DEHYDRATASE"/>
    <property type="match status" value="1"/>
</dbReference>
<dbReference type="RefSeq" id="WP_191866829.1">
    <property type="nucleotide sequence ID" value="NZ_BMZC01000011.1"/>
</dbReference>
<dbReference type="Pfam" id="PF04295">
    <property type="entry name" value="GD_AH_second"/>
    <property type="match status" value="1"/>
</dbReference>
<evidence type="ECO:0000256" key="1">
    <source>
        <dbReference type="ARBA" id="ARBA00010986"/>
    </source>
</evidence>
<dbReference type="PANTHER" id="PTHR30536:SF5">
    <property type="entry name" value="ALTRONATE DEHYDRATASE"/>
    <property type="match status" value="1"/>
</dbReference>
<proteinExistence type="inferred from homology"/>
<dbReference type="AlphaFoldDB" id="A0A8H9LXT1"/>
<dbReference type="InterPro" id="IPR048332">
    <property type="entry name" value="GD_AH_C"/>
</dbReference>
<keyword evidence="4" id="KW-0378">Hydrolase</keyword>
<dbReference type="InterPro" id="IPR044144">
    <property type="entry name" value="SAF_UxaA/GarD"/>
</dbReference>
<gene>
    <name evidence="4" type="primary">uxaA</name>
    <name evidence="4" type="ORF">GCM10011274_36140</name>
</gene>
<comment type="caution">
    <text evidence="4">The sequence shown here is derived from an EMBL/GenBank/DDBJ whole genome shotgun (WGS) entry which is preliminary data.</text>
</comment>
<dbReference type="GO" id="GO:0016829">
    <property type="term" value="F:lyase activity"/>
    <property type="evidence" value="ECO:0007669"/>
    <property type="project" value="UniProtKB-KW"/>
</dbReference>
<evidence type="ECO:0000256" key="2">
    <source>
        <dbReference type="ARBA" id="ARBA00023239"/>
    </source>
</evidence>
<dbReference type="GO" id="GO:0019698">
    <property type="term" value="P:D-galacturonate catabolic process"/>
    <property type="evidence" value="ECO:0007669"/>
    <property type="project" value="TreeGrafter"/>
</dbReference>
<dbReference type="SMART" id="SM00858">
    <property type="entry name" value="SAF"/>
    <property type="match status" value="1"/>
</dbReference>
<dbReference type="InterPro" id="IPR013974">
    <property type="entry name" value="SAF"/>
</dbReference>
<evidence type="ECO:0000313" key="5">
    <source>
        <dbReference type="Proteomes" id="UP000622604"/>
    </source>
</evidence>
<dbReference type="GO" id="GO:0016787">
    <property type="term" value="F:hydrolase activity"/>
    <property type="evidence" value="ECO:0007669"/>
    <property type="project" value="UniProtKB-KW"/>
</dbReference>
<dbReference type="Pfam" id="PF08666">
    <property type="entry name" value="SAF"/>
    <property type="match status" value="1"/>
</dbReference>
<protein>
    <submittedName>
        <fullName evidence="4">Altronate hydrolase</fullName>
    </submittedName>
</protein>
<evidence type="ECO:0000313" key="4">
    <source>
        <dbReference type="EMBL" id="GGZ74545.1"/>
    </source>
</evidence>
<comment type="similarity">
    <text evidence="1">Belongs to the UxaA family.</text>
</comment>
<dbReference type="InterPro" id="IPR007392">
    <property type="entry name" value="GD_AH_second"/>
</dbReference>
<reference evidence="4" key="2">
    <citation type="submission" date="2020-09" db="EMBL/GenBank/DDBJ databases">
        <authorList>
            <person name="Sun Q."/>
            <person name="Kim S."/>
        </authorList>
    </citation>
    <scope>NUCLEOTIDE SEQUENCE</scope>
    <source>
        <strain evidence="4">KCTC 32337</strain>
    </source>
</reference>
<organism evidence="4 5">
    <name type="scientific">Paraglaciecola chathamensis</name>
    <dbReference type="NCBI Taxonomy" id="368405"/>
    <lineage>
        <taxon>Bacteria</taxon>
        <taxon>Pseudomonadati</taxon>
        <taxon>Pseudomonadota</taxon>
        <taxon>Gammaproteobacteria</taxon>
        <taxon>Alteromonadales</taxon>
        <taxon>Alteromonadaceae</taxon>
        <taxon>Paraglaciecola</taxon>
    </lineage>
</organism>
<dbReference type="Pfam" id="PF20629">
    <property type="entry name" value="GD_AH_C"/>
    <property type="match status" value="1"/>
</dbReference>
<sequence>MQETISKELLEKTARQQRSVLQVHKQDNVLIALKDLAKGEQVNYNETTITVQENIKAGHKIAMRDFEKGETVVKYGYGIGSTTQAVNEGAHIHSHNLATDLDGSETYHYAPSQMTVETPSRMPTFKGYKRQSGHVGVRNEVWIINTVGCVNQAATRIAQLAKRQFAARADDFIANTHPFGCSQLGDDLNNTRNILASLMQNPNAGGVLVIGLGCENNQLDALIRSSPTIDPSRLRFFNSQEVEDEVEVGLALVEELLDEMATDQREDLPVSSLTLGMKCGGSDGFSGLTANAIVGRVSDKLTGFGGRVILTETPEMFGAEQVLLNRANSEATFNNIVKLVNDFKQYFIAQNQPIYENPSPGNKAGGLTTLEEKSLGAIQKGGKAIINEVIDYGQRASTGQGMTLLQSPGNDAVSSTALAAAGANIVLFTTGRGTPLGFPVPTVKIASNSDLAVRKKHWIDFNAGKILDEDIDIDQCADELFECILAIASGQKTRNEENENREMAIWKNGVTL</sequence>
<evidence type="ECO:0000259" key="3">
    <source>
        <dbReference type="SMART" id="SM00858"/>
    </source>
</evidence>
<name>A0A8H9LXT1_9ALTE</name>
<dbReference type="EMBL" id="BMZC01000011">
    <property type="protein sequence ID" value="GGZ74545.1"/>
    <property type="molecule type" value="Genomic_DNA"/>
</dbReference>
<keyword evidence="2" id="KW-0456">Lyase</keyword>
<accession>A0A8H9LXT1</accession>
<dbReference type="InterPro" id="IPR052172">
    <property type="entry name" value="UxaA_altronate/galactarate_dh"/>
</dbReference>
<feature type="domain" description="SAF" evidence="3">
    <location>
        <begin position="27"/>
        <end position="98"/>
    </location>
</feature>
<dbReference type="Proteomes" id="UP000622604">
    <property type="component" value="Unassembled WGS sequence"/>
</dbReference>
<dbReference type="Gene3D" id="2.30.130.110">
    <property type="match status" value="1"/>
</dbReference>
<reference evidence="4" key="1">
    <citation type="journal article" date="2014" name="Int. J. Syst. Evol. Microbiol.">
        <title>Complete genome sequence of Corynebacterium casei LMG S-19264T (=DSM 44701T), isolated from a smear-ripened cheese.</title>
        <authorList>
            <consortium name="US DOE Joint Genome Institute (JGI-PGF)"/>
            <person name="Walter F."/>
            <person name="Albersmeier A."/>
            <person name="Kalinowski J."/>
            <person name="Ruckert C."/>
        </authorList>
    </citation>
    <scope>NUCLEOTIDE SEQUENCE</scope>
    <source>
        <strain evidence="4">KCTC 32337</strain>
    </source>
</reference>